<keyword evidence="1" id="KW-0238">DNA-binding</keyword>
<dbReference type="KEGG" id="spoa:EQM13_00500"/>
<evidence type="ECO:0000313" key="5">
    <source>
        <dbReference type="Proteomes" id="UP000287969"/>
    </source>
</evidence>
<feature type="domain" description="Resolvase/invertase-type recombinase catalytic" evidence="3">
    <location>
        <begin position="5"/>
        <end position="123"/>
    </location>
</feature>
<dbReference type="Proteomes" id="UP000287969">
    <property type="component" value="Chromosome"/>
</dbReference>
<dbReference type="InterPro" id="IPR036162">
    <property type="entry name" value="Resolvase-like_N_sf"/>
</dbReference>
<proteinExistence type="predicted"/>
<dbReference type="PANTHER" id="PTHR30461:SF2">
    <property type="entry name" value="SERINE RECOMBINASE PINE-RELATED"/>
    <property type="match status" value="1"/>
</dbReference>
<evidence type="ECO:0000259" key="3">
    <source>
        <dbReference type="PROSITE" id="PS51736"/>
    </source>
</evidence>
<dbReference type="Gene3D" id="3.40.50.1390">
    <property type="entry name" value="Resolvase, N-terminal catalytic domain"/>
    <property type="match status" value="1"/>
</dbReference>
<sequence>MDKKSAWIYCRIDAPEDVHGALKGQYERLETYAAQMGFTVVGSSQDLGSGLNFDRSGLQAVLESAKAGSFQILLVDSVSRIGRDMKKTIAFIQTISGCGISIYSPMEGEIKLSDFMRPPFQLR</sequence>
<dbReference type="OrthoDB" id="1848801at2"/>
<dbReference type="GO" id="GO:0000150">
    <property type="term" value="F:DNA strand exchange activity"/>
    <property type="evidence" value="ECO:0007669"/>
    <property type="project" value="InterPro"/>
</dbReference>
<keyword evidence="5" id="KW-1185">Reference proteome</keyword>
<dbReference type="RefSeq" id="WP_128751629.1">
    <property type="nucleotide sequence ID" value="NZ_CP035282.1"/>
</dbReference>
<dbReference type="InterPro" id="IPR050639">
    <property type="entry name" value="SSR_resolvase"/>
</dbReference>
<dbReference type="GO" id="GO:0003677">
    <property type="term" value="F:DNA binding"/>
    <property type="evidence" value="ECO:0007669"/>
    <property type="project" value="UniProtKB-KW"/>
</dbReference>
<dbReference type="SMART" id="SM00857">
    <property type="entry name" value="Resolvase"/>
    <property type="match status" value="1"/>
</dbReference>
<dbReference type="AlphaFoldDB" id="A0A410Q893"/>
<protein>
    <submittedName>
        <fullName evidence="4">Recombinase family protein</fullName>
    </submittedName>
</protein>
<organism evidence="4 5">
    <name type="scientific">Acidilutibacter cellobiosedens</name>
    <dbReference type="NCBI Taxonomy" id="2507161"/>
    <lineage>
        <taxon>Bacteria</taxon>
        <taxon>Bacillati</taxon>
        <taxon>Bacillota</taxon>
        <taxon>Tissierellia</taxon>
        <taxon>Tissierellales</taxon>
        <taxon>Acidilutibacteraceae</taxon>
        <taxon>Acidilutibacter</taxon>
    </lineage>
</organism>
<dbReference type="CDD" id="cd00338">
    <property type="entry name" value="Ser_Recombinase"/>
    <property type="match status" value="1"/>
</dbReference>
<dbReference type="PANTHER" id="PTHR30461">
    <property type="entry name" value="DNA-INVERTASE FROM LAMBDOID PROPHAGE"/>
    <property type="match status" value="1"/>
</dbReference>
<dbReference type="PROSITE" id="PS51736">
    <property type="entry name" value="RECOMBINASES_3"/>
    <property type="match status" value="1"/>
</dbReference>
<gene>
    <name evidence="4" type="ORF">EQM13_00500</name>
</gene>
<keyword evidence="2" id="KW-0233">DNA recombination</keyword>
<dbReference type="EMBL" id="CP035282">
    <property type="protein sequence ID" value="QAT60156.1"/>
    <property type="molecule type" value="Genomic_DNA"/>
</dbReference>
<dbReference type="InterPro" id="IPR006119">
    <property type="entry name" value="Resolv_N"/>
</dbReference>
<dbReference type="SUPFAM" id="SSF53041">
    <property type="entry name" value="Resolvase-like"/>
    <property type="match status" value="1"/>
</dbReference>
<evidence type="ECO:0000313" key="4">
    <source>
        <dbReference type="EMBL" id="QAT60156.1"/>
    </source>
</evidence>
<name>A0A410Q893_9FIRM</name>
<reference evidence="5" key="1">
    <citation type="submission" date="2019-01" db="EMBL/GenBank/DDBJ databases">
        <title>Draft genomes of a novel of Sporanaerobacter strains.</title>
        <authorList>
            <person name="Ma S."/>
        </authorList>
    </citation>
    <scope>NUCLEOTIDE SEQUENCE [LARGE SCALE GENOMIC DNA]</scope>
    <source>
        <strain evidence="5">NJN-17</strain>
    </source>
</reference>
<evidence type="ECO:0000256" key="1">
    <source>
        <dbReference type="ARBA" id="ARBA00023125"/>
    </source>
</evidence>
<accession>A0A410Q893</accession>
<evidence type="ECO:0000256" key="2">
    <source>
        <dbReference type="ARBA" id="ARBA00023172"/>
    </source>
</evidence>
<dbReference type="Pfam" id="PF00239">
    <property type="entry name" value="Resolvase"/>
    <property type="match status" value="1"/>
</dbReference>